<proteinExistence type="inferred from homology"/>
<dbReference type="InterPro" id="IPR036291">
    <property type="entry name" value="NAD(P)-bd_dom_sf"/>
</dbReference>
<evidence type="ECO:0000313" key="3">
    <source>
        <dbReference type="EMBL" id="WNF00351.1"/>
    </source>
</evidence>
<organism evidence="3 4">
    <name type="scientific">Streptomyces luomodiensis</name>
    <dbReference type="NCBI Taxonomy" id="3026192"/>
    <lineage>
        <taxon>Bacteria</taxon>
        <taxon>Bacillati</taxon>
        <taxon>Actinomycetota</taxon>
        <taxon>Actinomycetes</taxon>
        <taxon>Kitasatosporales</taxon>
        <taxon>Streptomycetaceae</taxon>
        <taxon>Streptomyces</taxon>
    </lineage>
</organism>
<name>A0ABY9V8M8_9ACTN</name>
<evidence type="ECO:0000256" key="1">
    <source>
        <dbReference type="ARBA" id="ARBA00006484"/>
    </source>
</evidence>
<dbReference type="PRINTS" id="PR00081">
    <property type="entry name" value="GDHRDH"/>
</dbReference>
<comment type="similarity">
    <text evidence="1">Belongs to the short-chain dehydrogenases/reductases (SDR) family.</text>
</comment>
<reference evidence="3 4" key="1">
    <citation type="submission" date="2023-02" db="EMBL/GenBank/DDBJ databases">
        <title>Streptomyces sp. SCA4-21 with antifungal activity against Fusarium oxysporum f. sp. cubense, Streptomyces sp. SCA2-17 with antifungal activity against Fusarium oxysporum f. sp. cubense.</title>
        <authorList>
            <person name="Qi D."/>
        </authorList>
    </citation>
    <scope>NUCLEOTIDE SEQUENCE [LARGE SCALE GENOMIC DNA]</scope>
    <source>
        <strain evidence="3 4">SCA4-21</strain>
    </source>
</reference>
<protein>
    <submittedName>
        <fullName evidence="3">SDR family NAD(P)-dependent oxidoreductase</fullName>
    </submittedName>
</protein>
<keyword evidence="4" id="KW-1185">Reference proteome</keyword>
<dbReference type="PANTHER" id="PTHR42760:SF133">
    <property type="entry name" value="3-OXOACYL-[ACYL-CARRIER-PROTEIN] REDUCTASE"/>
    <property type="match status" value="1"/>
</dbReference>
<dbReference type="PANTHER" id="PTHR42760">
    <property type="entry name" value="SHORT-CHAIN DEHYDROGENASES/REDUCTASES FAMILY MEMBER"/>
    <property type="match status" value="1"/>
</dbReference>
<dbReference type="SUPFAM" id="SSF51735">
    <property type="entry name" value="NAD(P)-binding Rossmann-fold domains"/>
    <property type="match status" value="1"/>
</dbReference>
<keyword evidence="2" id="KW-0560">Oxidoreductase</keyword>
<dbReference type="Pfam" id="PF13561">
    <property type="entry name" value="adh_short_C2"/>
    <property type="match status" value="1"/>
</dbReference>
<gene>
    <name evidence="3" type="ORF">PS467_36035</name>
</gene>
<dbReference type="InterPro" id="IPR020904">
    <property type="entry name" value="Sc_DH/Rdtase_CS"/>
</dbReference>
<dbReference type="RefSeq" id="WP_311038745.1">
    <property type="nucleotide sequence ID" value="NZ_CP117522.1"/>
</dbReference>
<dbReference type="PROSITE" id="PS00061">
    <property type="entry name" value="ADH_SHORT"/>
    <property type="match status" value="1"/>
</dbReference>
<dbReference type="Gene3D" id="3.40.50.720">
    <property type="entry name" value="NAD(P)-binding Rossmann-like Domain"/>
    <property type="match status" value="1"/>
</dbReference>
<sequence>MTDVNTSKKALVVGAASGIGRATALRLASMGITTAVADLNADAVRELAKENEHIVGVGDAAWDATDPGACERLVEETVTTLGRLDHVISTVGWTAITPFLEETPEYWRKIVDLNLMSGVYLAAAAGRALRDRGGSIVLTASEAGKVGMSGESVYSAAKGGVIALVKSLAREWARHGIRVNAVAPGISATPLLEEQGGDALLEKAIRGVPMRRVGRPEEIAAALTFIALDDASYITGQTLCVGGGLTMTS</sequence>
<evidence type="ECO:0000256" key="2">
    <source>
        <dbReference type="ARBA" id="ARBA00023002"/>
    </source>
</evidence>
<dbReference type="CDD" id="cd05233">
    <property type="entry name" value="SDR_c"/>
    <property type="match status" value="1"/>
</dbReference>
<dbReference type="Proteomes" id="UP001305606">
    <property type="component" value="Chromosome"/>
</dbReference>
<accession>A0ABY9V8M8</accession>
<evidence type="ECO:0000313" key="4">
    <source>
        <dbReference type="Proteomes" id="UP001305606"/>
    </source>
</evidence>
<dbReference type="EMBL" id="CP117522">
    <property type="protein sequence ID" value="WNF00351.1"/>
    <property type="molecule type" value="Genomic_DNA"/>
</dbReference>
<dbReference type="InterPro" id="IPR002347">
    <property type="entry name" value="SDR_fam"/>
</dbReference>
<dbReference type="PRINTS" id="PR00080">
    <property type="entry name" value="SDRFAMILY"/>
</dbReference>